<dbReference type="OrthoDB" id="2338662at2759"/>
<sequence>MIVCSLFLALVVPVLWSLTVQPAPAAAQAPTWCGKYYEPGSLPTNPGGQFPLPAWSETPLLNFGCAPAIRPYLAPDDTAASLVLDAGFDNYVGLHVWASSGAVVPVQVYADGQLIAEVLATIGLTDLETPINLTQLTPRTTPYKLTCVASLPGGQTATATNTLTYLPPNPFGGSTTKFDTRTGATLVKSFETGAWETIFPLGFYTSFGGYLDSNLTILDHMKEIGYNMVHPVPTFDNLTAFNMVVDRMEQLGLWLMYDMRWTYMNDSSVMEQVNSLKNRSNLLLWYTGDEPDGTSDPLNATSLARDLIYSLDGYHPVSLVLNCQNYYWTEYTSGADIIMEDPYPIGINATWSVRWNTSCTPELGDCGCDNCIGSYRDITSRVDMFAQRTRFTGRRRNLTTWHVPQGFGSSEYWSVTPTGQEWLVQCALAINHGARGIVPWVEPTTSDIENSAMMLSQSLSGLTAFLFDPSAFTGPIFTNSTVDIAYWRTSHGTLVMAVNMAYEPAVVSFPLFYAPSATYAQPVLASGGNMTISGEKVFVSLDSVGIAAYVLL</sequence>
<evidence type="ECO:0000313" key="3">
    <source>
        <dbReference type="Proteomes" id="UP000076738"/>
    </source>
</evidence>
<dbReference type="AlphaFoldDB" id="A0A167S0R9"/>
<keyword evidence="3" id="KW-1185">Reference proteome</keyword>
<proteinExistence type="predicted"/>
<dbReference type="InterPro" id="IPR017853">
    <property type="entry name" value="GH"/>
</dbReference>
<evidence type="ECO:0008006" key="4">
    <source>
        <dbReference type="Google" id="ProtNLM"/>
    </source>
</evidence>
<organism evidence="2 3">
    <name type="scientific">Calocera viscosa (strain TUFC12733)</name>
    <dbReference type="NCBI Taxonomy" id="1330018"/>
    <lineage>
        <taxon>Eukaryota</taxon>
        <taxon>Fungi</taxon>
        <taxon>Dikarya</taxon>
        <taxon>Basidiomycota</taxon>
        <taxon>Agaricomycotina</taxon>
        <taxon>Dacrymycetes</taxon>
        <taxon>Dacrymycetales</taxon>
        <taxon>Dacrymycetaceae</taxon>
        <taxon>Calocera</taxon>
    </lineage>
</organism>
<name>A0A167S0R9_CALVF</name>
<dbReference type="EMBL" id="KV417266">
    <property type="protein sequence ID" value="KZP01468.1"/>
    <property type="molecule type" value="Genomic_DNA"/>
</dbReference>
<dbReference type="Gene3D" id="3.20.20.80">
    <property type="entry name" value="Glycosidases"/>
    <property type="match status" value="1"/>
</dbReference>
<reference evidence="2 3" key="1">
    <citation type="journal article" date="2016" name="Mol. Biol. Evol.">
        <title>Comparative Genomics of Early-Diverging Mushroom-Forming Fungi Provides Insights into the Origins of Lignocellulose Decay Capabilities.</title>
        <authorList>
            <person name="Nagy L.G."/>
            <person name="Riley R."/>
            <person name="Tritt A."/>
            <person name="Adam C."/>
            <person name="Daum C."/>
            <person name="Floudas D."/>
            <person name="Sun H."/>
            <person name="Yadav J.S."/>
            <person name="Pangilinan J."/>
            <person name="Larsson K.H."/>
            <person name="Matsuura K."/>
            <person name="Barry K."/>
            <person name="Labutti K."/>
            <person name="Kuo R."/>
            <person name="Ohm R.A."/>
            <person name="Bhattacharya S.S."/>
            <person name="Shirouzu T."/>
            <person name="Yoshinaga Y."/>
            <person name="Martin F.M."/>
            <person name="Grigoriev I.V."/>
            <person name="Hibbett D.S."/>
        </authorList>
    </citation>
    <scope>NUCLEOTIDE SEQUENCE [LARGE SCALE GENOMIC DNA]</scope>
    <source>
        <strain evidence="2 3">TUFC12733</strain>
    </source>
</reference>
<feature type="signal peptide" evidence="1">
    <location>
        <begin position="1"/>
        <end position="17"/>
    </location>
</feature>
<evidence type="ECO:0000313" key="2">
    <source>
        <dbReference type="EMBL" id="KZP01468.1"/>
    </source>
</evidence>
<keyword evidence="1" id="KW-0732">Signal</keyword>
<dbReference type="Proteomes" id="UP000076738">
    <property type="component" value="Unassembled WGS sequence"/>
</dbReference>
<evidence type="ECO:0000256" key="1">
    <source>
        <dbReference type="SAM" id="SignalP"/>
    </source>
</evidence>
<dbReference type="SUPFAM" id="SSF51445">
    <property type="entry name" value="(Trans)glycosidases"/>
    <property type="match status" value="1"/>
</dbReference>
<gene>
    <name evidence="2" type="ORF">CALVIDRAFT_474561</name>
</gene>
<accession>A0A167S0R9</accession>
<protein>
    <recommendedName>
        <fullName evidence="4">Glycoside hydrolase family 2 protein</fullName>
    </recommendedName>
</protein>
<feature type="chain" id="PRO_5007892097" description="Glycoside hydrolase family 2 protein" evidence="1">
    <location>
        <begin position="18"/>
        <end position="552"/>
    </location>
</feature>